<organism evidence="2 3">
    <name type="scientific">Rickenella mellea</name>
    <dbReference type="NCBI Taxonomy" id="50990"/>
    <lineage>
        <taxon>Eukaryota</taxon>
        <taxon>Fungi</taxon>
        <taxon>Dikarya</taxon>
        <taxon>Basidiomycota</taxon>
        <taxon>Agaricomycotina</taxon>
        <taxon>Agaricomycetes</taxon>
        <taxon>Hymenochaetales</taxon>
        <taxon>Rickenellaceae</taxon>
        <taxon>Rickenella</taxon>
    </lineage>
</organism>
<feature type="transmembrane region" description="Helical" evidence="1">
    <location>
        <begin position="93"/>
        <end position="119"/>
    </location>
</feature>
<accession>A0A4Y7PY21</accession>
<protein>
    <submittedName>
        <fullName evidence="2">Uncharacterized protein</fullName>
    </submittedName>
</protein>
<keyword evidence="1" id="KW-0472">Membrane</keyword>
<dbReference type="Proteomes" id="UP000294933">
    <property type="component" value="Unassembled WGS sequence"/>
</dbReference>
<feature type="transmembrane region" description="Helical" evidence="1">
    <location>
        <begin position="6"/>
        <end position="27"/>
    </location>
</feature>
<keyword evidence="1" id="KW-0812">Transmembrane</keyword>
<dbReference type="OrthoDB" id="2803893at2759"/>
<dbReference type="EMBL" id="ML170193">
    <property type="protein sequence ID" value="TDL19802.1"/>
    <property type="molecule type" value="Genomic_DNA"/>
</dbReference>
<reference evidence="2 3" key="1">
    <citation type="submission" date="2018-06" db="EMBL/GenBank/DDBJ databases">
        <title>A transcriptomic atlas of mushroom development highlights an independent origin of complex multicellularity.</title>
        <authorList>
            <consortium name="DOE Joint Genome Institute"/>
            <person name="Krizsan K."/>
            <person name="Almasi E."/>
            <person name="Merenyi Z."/>
            <person name="Sahu N."/>
            <person name="Viragh M."/>
            <person name="Koszo T."/>
            <person name="Mondo S."/>
            <person name="Kiss B."/>
            <person name="Balint B."/>
            <person name="Kues U."/>
            <person name="Barry K."/>
            <person name="Hegedus J.C."/>
            <person name="Henrissat B."/>
            <person name="Johnson J."/>
            <person name="Lipzen A."/>
            <person name="Ohm R."/>
            <person name="Nagy I."/>
            <person name="Pangilinan J."/>
            <person name="Yan J."/>
            <person name="Xiong Y."/>
            <person name="Grigoriev I.V."/>
            <person name="Hibbett D.S."/>
            <person name="Nagy L.G."/>
        </authorList>
    </citation>
    <scope>NUCLEOTIDE SEQUENCE [LARGE SCALE GENOMIC DNA]</scope>
    <source>
        <strain evidence="2 3">SZMC22713</strain>
    </source>
</reference>
<feature type="transmembrane region" description="Helical" evidence="1">
    <location>
        <begin position="131"/>
        <end position="152"/>
    </location>
</feature>
<sequence length="160" mass="18132">MGYGGAMFTFCAVMLYFRTWSLWLCTLPLQVTLSLRTLAIWERDWRAAVVLAIGAATYNICVLVGDILLTKWYRYIRNPLLEPLLDCYSGITGLSATITKLGFASLMFYDGVMFILILIRTLQEVRKTRARLLVILLRDGMIYYAVLFGIALSPSSKIVI</sequence>
<keyword evidence="1" id="KW-1133">Transmembrane helix</keyword>
<dbReference type="AlphaFoldDB" id="A0A4Y7PY21"/>
<name>A0A4Y7PY21_9AGAM</name>
<keyword evidence="3" id="KW-1185">Reference proteome</keyword>
<evidence type="ECO:0000256" key="1">
    <source>
        <dbReference type="SAM" id="Phobius"/>
    </source>
</evidence>
<feature type="transmembrane region" description="Helical" evidence="1">
    <location>
        <begin position="48"/>
        <end position="73"/>
    </location>
</feature>
<dbReference type="VEuPathDB" id="FungiDB:BD410DRAFT_791684"/>
<evidence type="ECO:0000313" key="2">
    <source>
        <dbReference type="EMBL" id="TDL19802.1"/>
    </source>
</evidence>
<gene>
    <name evidence="2" type="ORF">BD410DRAFT_791684</name>
</gene>
<proteinExistence type="predicted"/>
<evidence type="ECO:0000313" key="3">
    <source>
        <dbReference type="Proteomes" id="UP000294933"/>
    </source>
</evidence>